<dbReference type="SMART" id="SM00184">
    <property type="entry name" value="RING"/>
    <property type="match status" value="1"/>
</dbReference>
<feature type="compositionally biased region" description="Low complexity" evidence="2">
    <location>
        <begin position="665"/>
        <end position="674"/>
    </location>
</feature>
<feature type="compositionally biased region" description="Polar residues" evidence="2">
    <location>
        <begin position="45"/>
        <end position="61"/>
    </location>
</feature>
<evidence type="ECO:0000313" key="6">
    <source>
        <dbReference type="RefSeq" id="XP_016494205.1"/>
    </source>
</evidence>
<feature type="compositionally biased region" description="Basic and acidic residues" evidence="2">
    <location>
        <begin position="16"/>
        <end position="27"/>
    </location>
</feature>
<dbReference type="SUPFAM" id="SSF53300">
    <property type="entry name" value="vWA-like"/>
    <property type="match status" value="1"/>
</dbReference>
<dbReference type="PaxDb" id="4097-A0A1S4BZ70"/>
<dbReference type="Gene3D" id="3.30.40.10">
    <property type="entry name" value="Zinc/RING finger domain, C3HC4 (zinc finger)"/>
    <property type="match status" value="1"/>
</dbReference>
<accession>A0A1S4BZ70</accession>
<reference evidence="6" key="2">
    <citation type="submission" date="2025-08" db="UniProtKB">
        <authorList>
            <consortium name="RefSeq"/>
        </authorList>
    </citation>
    <scope>IDENTIFICATION</scope>
    <source>
        <tissue evidence="6">Leaf</tissue>
    </source>
</reference>
<name>A0A1S4BZ70_TOBAC</name>
<dbReference type="SUPFAM" id="SSF57850">
    <property type="entry name" value="RING/U-box"/>
    <property type="match status" value="1"/>
</dbReference>
<dbReference type="InterPro" id="IPR051266">
    <property type="entry name" value="CLCR"/>
</dbReference>
<dbReference type="RefSeq" id="XP_016494205.1">
    <property type="nucleotide sequence ID" value="XM_016638719.2"/>
</dbReference>
<dbReference type="AlphaFoldDB" id="A0A1S4BZ70"/>
<evidence type="ECO:0000313" key="5">
    <source>
        <dbReference type="Proteomes" id="UP000790787"/>
    </source>
</evidence>
<dbReference type="InterPro" id="IPR057427">
    <property type="entry name" value="WAV3_C"/>
</dbReference>
<gene>
    <name evidence="6" type="primary">LOC107813443</name>
</gene>
<dbReference type="GeneID" id="107813443"/>
<keyword evidence="1" id="KW-0479">Metal-binding</keyword>
<feature type="region of interest" description="Disordered" evidence="2">
    <location>
        <begin position="664"/>
        <end position="697"/>
    </location>
</feature>
<dbReference type="InterPro" id="IPR002035">
    <property type="entry name" value="VWF_A"/>
</dbReference>
<sequence>MVLGWRRAFCTSIPRDRDSTSFKEKQDNTNPTPSPRLSSKFGFFSNPSTPRLQSPPVSSSLLRCRTTTTTPPPTATVPVATASVPGSPRLQCKTKNSPRFFSRSTPSSPRSPSTFSFLKSSFRFPKQTKCGICIQTVKTGQGTAIFTAECSHSFHFPCIAALLRKQTALVCPVCSSEWKELPLLSIHDTQKPVKVEEKTIREVSPSPKAAKIDVKFTNENNFQLGRPILKVYNDDEPLMSPTSGARFNPIPESDEENDNVVEEFQGFFVDANVKPVKERTSVNFTNFEARLLPEAAVVSVGRSYETYVIILKLKAPPALARTARRAPIDLVMVLDVSGKMKPQNIQMMKRAMRLVVSSLSSSDRLSIVAFSTTSKRLLPLRRMTANGKRSARRIVDAIVSLDGTGTSASDALKKAAKVLEDRRERNAVASIMLLSDTPNERSTTTTISTNQRCQSSVVSICTRFNNLEIPVHSIGLNQSNDDVFTKFIGGLLNVVVQDLRVQLGFVSGSAPAEVAAVYSYTNRPAALGSGSLRLGDFYAEEERELLVELKVPTSAIGTHHVLSVRCSYKDPSTKELIYCKEQALLVPRPHAVRSSTPNIQRLRDLFVSTRAMAESRRMVERNDLTGAHHMLSSARALLVQSNSSSASEFVRGLEAERSELHYKRQNQFQTQSQSQHRRRINVQQREDDKAEPLTPTSAWRAAERLAKVAIMRKSLNRVSDLHGFEDARF</sequence>
<evidence type="ECO:0000259" key="4">
    <source>
        <dbReference type="PROSITE" id="PS50234"/>
    </source>
</evidence>
<keyword evidence="1" id="KW-0862">Zinc</keyword>
<dbReference type="PANTHER" id="PTHR10579:SF59">
    <property type="entry name" value="E3 UBIQUITIN-PROTEIN LIGASE EDA40-RELATED"/>
    <property type="match status" value="1"/>
</dbReference>
<feature type="compositionally biased region" description="Polar residues" evidence="2">
    <location>
        <begin position="28"/>
        <end position="37"/>
    </location>
</feature>
<feature type="domain" description="VWFA" evidence="4">
    <location>
        <begin position="329"/>
        <end position="481"/>
    </location>
</feature>
<proteinExistence type="predicted"/>
<dbReference type="InterPro" id="IPR001841">
    <property type="entry name" value="Znf_RING"/>
</dbReference>
<feature type="domain" description="RING-type" evidence="3">
    <location>
        <begin position="130"/>
        <end position="175"/>
    </location>
</feature>
<feature type="region of interest" description="Disordered" evidence="2">
    <location>
        <begin position="16"/>
        <end position="76"/>
    </location>
</feature>
<keyword evidence="1" id="KW-0863">Zinc-finger</keyword>
<dbReference type="Pfam" id="PF13639">
    <property type="entry name" value="zf-RING_2"/>
    <property type="match status" value="1"/>
</dbReference>
<dbReference type="RefSeq" id="XP_016494205.1">
    <property type="nucleotide sequence ID" value="XM_016638719.1"/>
</dbReference>
<dbReference type="KEGG" id="nta:107813443"/>
<dbReference type="InterPro" id="IPR013083">
    <property type="entry name" value="Znf_RING/FYVE/PHD"/>
</dbReference>
<keyword evidence="5" id="KW-1185">Reference proteome</keyword>
<dbReference type="Pfam" id="PF00092">
    <property type="entry name" value="VWA"/>
    <property type="match status" value="1"/>
</dbReference>
<evidence type="ECO:0000256" key="2">
    <source>
        <dbReference type="SAM" id="MobiDB-lite"/>
    </source>
</evidence>
<dbReference type="Pfam" id="PF25243">
    <property type="entry name" value="WAV3_C"/>
    <property type="match status" value="1"/>
</dbReference>
<dbReference type="STRING" id="4097.A0A1S4BZ70"/>
<protein>
    <submittedName>
        <fullName evidence="6">E3 ubiquitin-protein ligase WAV3 isoform X1</fullName>
    </submittedName>
    <submittedName>
        <fullName evidence="6">Uncharacterized protein isoform X1</fullName>
    </submittedName>
</protein>
<evidence type="ECO:0000259" key="3">
    <source>
        <dbReference type="PROSITE" id="PS50089"/>
    </source>
</evidence>
<dbReference type="Proteomes" id="UP000790787">
    <property type="component" value="Chromosome 3"/>
</dbReference>
<dbReference type="SMART" id="SM00327">
    <property type="entry name" value="VWA"/>
    <property type="match status" value="1"/>
</dbReference>
<dbReference type="OrthoDB" id="687730at2759"/>
<dbReference type="Gene3D" id="3.40.50.410">
    <property type="entry name" value="von Willebrand factor, type A domain"/>
    <property type="match status" value="1"/>
</dbReference>
<dbReference type="InterPro" id="IPR036465">
    <property type="entry name" value="vWFA_dom_sf"/>
</dbReference>
<dbReference type="GO" id="GO:0008270">
    <property type="term" value="F:zinc ion binding"/>
    <property type="evidence" value="ECO:0007669"/>
    <property type="project" value="UniProtKB-KW"/>
</dbReference>
<evidence type="ECO:0000256" key="1">
    <source>
        <dbReference type="PROSITE-ProRule" id="PRU00175"/>
    </source>
</evidence>
<reference evidence="5" key="1">
    <citation type="journal article" date="2014" name="Nat. Commun.">
        <title>The tobacco genome sequence and its comparison with those of tomato and potato.</title>
        <authorList>
            <person name="Sierro N."/>
            <person name="Battey J.N."/>
            <person name="Ouadi S."/>
            <person name="Bakaher N."/>
            <person name="Bovet L."/>
            <person name="Willig A."/>
            <person name="Goepfert S."/>
            <person name="Peitsch M.C."/>
            <person name="Ivanov N.V."/>
        </authorList>
    </citation>
    <scope>NUCLEOTIDE SEQUENCE [LARGE SCALE GENOMIC DNA]</scope>
</reference>
<dbReference type="PANTHER" id="PTHR10579">
    <property type="entry name" value="CALCIUM-ACTIVATED CHLORIDE CHANNEL REGULATOR"/>
    <property type="match status" value="1"/>
</dbReference>
<dbReference type="OMA" id="CVAAHIK"/>
<dbReference type="PROSITE" id="PS50089">
    <property type="entry name" value="ZF_RING_2"/>
    <property type="match status" value="1"/>
</dbReference>
<organism evidence="5 6">
    <name type="scientific">Nicotiana tabacum</name>
    <name type="common">Common tobacco</name>
    <dbReference type="NCBI Taxonomy" id="4097"/>
    <lineage>
        <taxon>Eukaryota</taxon>
        <taxon>Viridiplantae</taxon>
        <taxon>Streptophyta</taxon>
        <taxon>Embryophyta</taxon>
        <taxon>Tracheophyta</taxon>
        <taxon>Spermatophyta</taxon>
        <taxon>Magnoliopsida</taxon>
        <taxon>eudicotyledons</taxon>
        <taxon>Gunneridae</taxon>
        <taxon>Pentapetalae</taxon>
        <taxon>asterids</taxon>
        <taxon>lamiids</taxon>
        <taxon>Solanales</taxon>
        <taxon>Solanaceae</taxon>
        <taxon>Nicotianoideae</taxon>
        <taxon>Nicotianeae</taxon>
        <taxon>Nicotiana</taxon>
    </lineage>
</organism>
<dbReference type="PROSITE" id="PS50234">
    <property type="entry name" value="VWFA"/>
    <property type="match status" value="1"/>
</dbReference>